<accession>A0A4Q7P407</accession>
<dbReference type="AlphaFoldDB" id="A0A4Q7P407"/>
<dbReference type="FunFam" id="3.40.50.1580:FF:000010">
    <property type="entry name" value="Purine nucleoside phosphorylase"/>
    <property type="match status" value="1"/>
</dbReference>
<evidence type="ECO:0000256" key="2">
    <source>
        <dbReference type="ARBA" id="ARBA00006751"/>
    </source>
</evidence>
<evidence type="ECO:0000313" key="9">
    <source>
        <dbReference type="EMBL" id="RZS94673.1"/>
    </source>
</evidence>
<evidence type="ECO:0000256" key="1">
    <source>
        <dbReference type="ARBA" id="ARBA00005058"/>
    </source>
</evidence>
<evidence type="ECO:0000256" key="4">
    <source>
        <dbReference type="ARBA" id="ARBA00022676"/>
    </source>
</evidence>
<dbReference type="EC" id="2.4.2.1" evidence="6"/>
<keyword evidence="10" id="KW-1185">Reference proteome</keyword>
<dbReference type="PIRSF" id="PIRSF000477">
    <property type="entry name" value="PurNPase"/>
    <property type="match status" value="1"/>
</dbReference>
<feature type="binding site" evidence="7">
    <location>
        <position position="109"/>
    </location>
    <ligand>
        <name>phosphate</name>
        <dbReference type="ChEBI" id="CHEBI:43474"/>
    </ligand>
</feature>
<feature type="domain" description="Nucleoside phosphorylase" evidence="8">
    <location>
        <begin position="21"/>
        <end position="265"/>
    </location>
</feature>
<sequence length="265" mass="29152">MMLKEAAEYLRDKISFAPETGIILGSGLGGLVKEIQVLHRIPYCQIPGFPVSTVEGHSGELVFGYLEGKKVVAMNGRFHYYEGYSMEKVIFPLRVLRLLGVQRLIVTNAAGGLNPDFGAGDIMLIEDFISLLPDNPLRGRNLDEFGPRFPDMSEPMDPSWSQMAVEVAQNWDLPLRKGVYVGVQGPKLETKSEIRYMRIIGADAVGMSTVPEIIAACQMGMKVIAFSVITNESIPKVAKEFTHEEVVAVANQAGEKLVRLVKGII</sequence>
<evidence type="ECO:0000256" key="6">
    <source>
        <dbReference type="PIRNR" id="PIRNR000477"/>
    </source>
</evidence>
<dbReference type="GO" id="GO:0004731">
    <property type="term" value="F:purine-nucleoside phosphorylase activity"/>
    <property type="evidence" value="ECO:0007669"/>
    <property type="project" value="UniProtKB-EC"/>
</dbReference>
<feature type="binding site" evidence="7">
    <location>
        <position position="26"/>
    </location>
    <ligand>
        <name>phosphate</name>
        <dbReference type="ChEBI" id="CHEBI:43474"/>
    </ligand>
</feature>
<dbReference type="PANTHER" id="PTHR11904:SF9">
    <property type="entry name" value="PURINE NUCLEOSIDE PHOSPHORYLASE-RELATED"/>
    <property type="match status" value="1"/>
</dbReference>
<evidence type="ECO:0000259" key="8">
    <source>
        <dbReference type="Pfam" id="PF01048"/>
    </source>
</evidence>
<dbReference type="PANTHER" id="PTHR11904">
    <property type="entry name" value="METHYLTHIOADENOSINE/PURINE NUCLEOSIDE PHOSPHORYLASE"/>
    <property type="match status" value="1"/>
</dbReference>
<dbReference type="Pfam" id="PF01048">
    <property type="entry name" value="PNP_UDP_1"/>
    <property type="match status" value="1"/>
</dbReference>
<dbReference type="SUPFAM" id="SSF53167">
    <property type="entry name" value="Purine and uridine phosphorylases"/>
    <property type="match status" value="1"/>
</dbReference>
<evidence type="ECO:0000313" key="10">
    <source>
        <dbReference type="Proteomes" id="UP000292209"/>
    </source>
</evidence>
<keyword evidence="3" id="KW-0597">Phosphoprotein</keyword>
<dbReference type="RefSeq" id="WP_341272813.1">
    <property type="nucleotide sequence ID" value="NZ_SGXG01000001.1"/>
</dbReference>
<dbReference type="Proteomes" id="UP000292209">
    <property type="component" value="Unassembled WGS sequence"/>
</dbReference>
<gene>
    <name evidence="9" type="ORF">BC751_0180</name>
</gene>
<feature type="binding site" evidence="7">
    <location>
        <position position="189"/>
    </location>
    <ligand>
        <name>a purine D-ribonucleoside</name>
        <dbReference type="ChEBI" id="CHEBI:142355"/>
    </ligand>
</feature>
<dbReference type="NCBIfam" id="NF006054">
    <property type="entry name" value="PRK08202.1"/>
    <property type="match status" value="1"/>
</dbReference>
<dbReference type="CDD" id="cd09009">
    <property type="entry name" value="PNP-EcPNPII_like"/>
    <property type="match status" value="1"/>
</dbReference>
<dbReference type="NCBIfam" id="TIGR01700">
    <property type="entry name" value="PNPH"/>
    <property type="match status" value="1"/>
</dbReference>
<dbReference type="GO" id="GO:0009116">
    <property type="term" value="P:nucleoside metabolic process"/>
    <property type="evidence" value="ECO:0007669"/>
    <property type="project" value="InterPro"/>
</dbReference>
<feature type="binding site" evidence="7">
    <location>
        <position position="231"/>
    </location>
    <ligand>
        <name>a purine D-ribonucleoside</name>
        <dbReference type="ChEBI" id="CHEBI:142355"/>
    </ligand>
</feature>
<feature type="binding site" evidence="7">
    <location>
        <begin position="77"/>
        <end position="79"/>
    </location>
    <ligand>
        <name>phosphate</name>
        <dbReference type="ChEBI" id="CHEBI:43474"/>
    </ligand>
</feature>
<comment type="function">
    <text evidence="6">The purine nucleoside phosphorylases catalyze the phosphorolytic breakdown of the N-glycosidic bond in the beta-(deoxy)ribonucleoside molecules, with the formation of the corresponding free purine bases and pentose-1-phosphate.</text>
</comment>
<feature type="binding site" evidence="7">
    <location>
        <position position="57"/>
    </location>
    <ligand>
        <name>phosphate</name>
        <dbReference type="ChEBI" id="CHEBI:43474"/>
    </ligand>
</feature>
<keyword evidence="5 6" id="KW-0808">Transferase</keyword>
<dbReference type="UniPathway" id="UPA00606"/>
<keyword evidence="4 6" id="KW-0328">Glycosyltransferase</keyword>
<dbReference type="NCBIfam" id="TIGR01697">
    <property type="entry name" value="PNPH-PUNA-XAPA"/>
    <property type="match status" value="1"/>
</dbReference>
<evidence type="ECO:0000256" key="7">
    <source>
        <dbReference type="PIRSR" id="PIRSR000477-2"/>
    </source>
</evidence>
<dbReference type="GO" id="GO:0005737">
    <property type="term" value="C:cytoplasm"/>
    <property type="evidence" value="ECO:0007669"/>
    <property type="project" value="TreeGrafter"/>
</dbReference>
<feature type="binding site" evidence="7">
    <location>
        <position position="208"/>
    </location>
    <ligand>
        <name>phosphate</name>
        <dbReference type="ChEBI" id="CHEBI:43474"/>
    </ligand>
</feature>
<protein>
    <recommendedName>
        <fullName evidence="6">Purine nucleoside phosphorylase</fullName>
        <ecNumber evidence="6">2.4.2.1</ecNumber>
    </recommendedName>
    <alternativeName>
        <fullName evidence="6">Inosine-guanosine phosphorylase</fullName>
    </alternativeName>
</protein>
<dbReference type="InterPro" id="IPR011270">
    <property type="entry name" value="Pur_Nuc_Pase_Ino/Guo-sp"/>
</dbReference>
<dbReference type="InterPro" id="IPR035994">
    <property type="entry name" value="Nucleoside_phosphorylase_sf"/>
</dbReference>
<evidence type="ECO:0000256" key="5">
    <source>
        <dbReference type="ARBA" id="ARBA00022679"/>
    </source>
</evidence>
<dbReference type="InterPro" id="IPR011268">
    <property type="entry name" value="Purine_phosphorylase"/>
</dbReference>
<dbReference type="InterPro" id="IPR000845">
    <property type="entry name" value="Nucleoside_phosphorylase_d"/>
</dbReference>
<comment type="caution">
    <text evidence="9">The sequence shown here is derived from an EMBL/GenBank/DDBJ whole genome shotgun (WGS) entry which is preliminary data.</text>
</comment>
<evidence type="ECO:0000256" key="3">
    <source>
        <dbReference type="ARBA" id="ARBA00022553"/>
    </source>
</evidence>
<dbReference type="EMBL" id="SGXG01000001">
    <property type="protein sequence ID" value="RZS94673.1"/>
    <property type="molecule type" value="Genomic_DNA"/>
</dbReference>
<reference evidence="9 10" key="1">
    <citation type="submission" date="2019-02" db="EMBL/GenBank/DDBJ databases">
        <title>Genomic Encyclopedia of Archaeal and Bacterial Type Strains, Phase II (KMG-II): from individual species to whole genera.</title>
        <authorList>
            <person name="Goeker M."/>
        </authorList>
    </citation>
    <scope>NUCLEOTIDE SEQUENCE [LARGE SCALE GENOMIC DNA]</scope>
    <source>
        <strain evidence="9 10">DSM 21411</strain>
    </source>
</reference>
<name>A0A4Q7P407_9BACT</name>
<proteinExistence type="inferred from homology"/>
<comment type="pathway">
    <text evidence="1 6">Purine metabolism; purine nucleoside salvage.</text>
</comment>
<comment type="similarity">
    <text evidence="2 6">Belongs to the PNP/MTAP phosphorylase family.</text>
</comment>
<organism evidence="9 10">
    <name type="scientific">Cecembia calidifontis</name>
    <dbReference type="NCBI Taxonomy" id="1187080"/>
    <lineage>
        <taxon>Bacteria</taxon>
        <taxon>Pseudomonadati</taxon>
        <taxon>Bacteroidota</taxon>
        <taxon>Cytophagia</taxon>
        <taxon>Cytophagales</taxon>
        <taxon>Cyclobacteriaceae</taxon>
        <taxon>Cecembia</taxon>
    </lineage>
</organism>
<dbReference type="Gene3D" id="3.40.50.1580">
    <property type="entry name" value="Nucleoside phosphorylase domain"/>
    <property type="match status" value="1"/>
</dbReference>